<dbReference type="RefSeq" id="WP_254164501.1">
    <property type="nucleotide sequence ID" value="NZ_JANAFB010000002.1"/>
</dbReference>
<proteinExistence type="predicted"/>
<dbReference type="Gene3D" id="3.10.450.50">
    <property type="match status" value="1"/>
</dbReference>
<dbReference type="InterPro" id="IPR032710">
    <property type="entry name" value="NTF2-like_dom_sf"/>
</dbReference>
<dbReference type="AlphaFoldDB" id="A0A9X2HH01"/>
<dbReference type="Proteomes" id="UP001139502">
    <property type="component" value="Unassembled WGS sequence"/>
</dbReference>
<dbReference type="Pfam" id="PF07366">
    <property type="entry name" value="SnoaL"/>
    <property type="match status" value="1"/>
</dbReference>
<dbReference type="InterPro" id="IPR009959">
    <property type="entry name" value="Cyclase_SnoaL-like"/>
</dbReference>
<sequence length="142" mass="16230">MSQMLDRITDAWIRAWGHGETTAFEELTAESYRRHSKTGDEALEEVVRQINESFGAFTNFNVEVIHAIEDDDLIAIHWRSTGKHTGEFMGVPPTEQTVTVTGASFLQHRDGKIIEESVVWDPREMLSAMQIWHLGDFLRENA</sequence>
<protein>
    <submittedName>
        <fullName evidence="1">Ester cyclase</fullName>
    </submittedName>
</protein>
<dbReference type="PANTHER" id="PTHR38436:SF1">
    <property type="entry name" value="ESTER CYCLASE"/>
    <property type="match status" value="1"/>
</dbReference>
<gene>
    <name evidence="1" type="ORF">NBM05_01270</name>
</gene>
<dbReference type="PANTHER" id="PTHR38436">
    <property type="entry name" value="POLYKETIDE CYCLASE SNOAL-LIKE DOMAIN"/>
    <property type="match status" value="1"/>
</dbReference>
<comment type="caution">
    <text evidence="1">The sequence shown here is derived from an EMBL/GenBank/DDBJ whole genome shotgun (WGS) entry which is preliminary data.</text>
</comment>
<accession>A0A9X2HH01</accession>
<evidence type="ECO:0000313" key="1">
    <source>
        <dbReference type="EMBL" id="MCP3424698.1"/>
    </source>
</evidence>
<reference evidence="1" key="1">
    <citation type="submission" date="2022-06" db="EMBL/GenBank/DDBJ databases">
        <title>Rothia sp. isolated from sandalwood seedling.</title>
        <authorList>
            <person name="Tuikhar N."/>
            <person name="Kirdat K."/>
            <person name="Thorat V."/>
            <person name="Swetha P."/>
            <person name="Padma S."/>
            <person name="Sundararaj R."/>
            <person name="Yadav A."/>
        </authorList>
    </citation>
    <scope>NUCLEOTIDE SEQUENCE</scope>
    <source>
        <strain evidence="1">AR01</strain>
    </source>
</reference>
<organism evidence="1 2">
    <name type="scientific">Rothia santali</name>
    <dbReference type="NCBI Taxonomy" id="2949643"/>
    <lineage>
        <taxon>Bacteria</taxon>
        <taxon>Bacillati</taxon>
        <taxon>Actinomycetota</taxon>
        <taxon>Actinomycetes</taxon>
        <taxon>Micrococcales</taxon>
        <taxon>Micrococcaceae</taxon>
        <taxon>Rothia</taxon>
    </lineage>
</organism>
<dbReference type="GO" id="GO:0030638">
    <property type="term" value="P:polyketide metabolic process"/>
    <property type="evidence" value="ECO:0007669"/>
    <property type="project" value="InterPro"/>
</dbReference>
<evidence type="ECO:0000313" key="2">
    <source>
        <dbReference type="Proteomes" id="UP001139502"/>
    </source>
</evidence>
<keyword evidence="2" id="KW-1185">Reference proteome</keyword>
<dbReference type="EMBL" id="JANAFB010000002">
    <property type="protein sequence ID" value="MCP3424698.1"/>
    <property type="molecule type" value="Genomic_DNA"/>
</dbReference>
<dbReference type="SUPFAM" id="SSF54427">
    <property type="entry name" value="NTF2-like"/>
    <property type="match status" value="1"/>
</dbReference>
<name>A0A9X2HH01_9MICC</name>